<dbReference type="EMBL" id="JANBPK010000927">
    <property type="protein sequence ID" value="KAJ2928428.1"/>
    <property type="molecule type" value="Genomic_DNA"/>
</dbReference>
<evidence type="ECO:0000259" key="4">
    <source>
        <dbReference type="Pfam" id="PF19343"/>
    </source>
</evidence>
<dbReference type="SUPFAM" id="SSF56235">
    <property type="entry name" value="N-terminal nucleophile aminohydrolases (Ntn hydrolases)"/>
    <property type="match status" value="1"/>
</dbReference>
<evidence type="ECO:0000256" key="1">
    <source>
        <dbReference type="ARBA" id="ARBA00023242"/>
    </source>
</evidence>
<dbReference type="Pfam" id="PF00227">
    <property type="entry name" value="Proteasome"/>
    <property type="match status" value="1"/>
</dbReference>
<dbReference type="InterPro" id="IPR001353">
    <property type="entry name" value="Proteasome_sua/b"/>
</dbReference>
<dbReference type="GO" id="GO:0051603">
    <property type="term" value="P:proteolysis involved in protein catabolic process"/>
    <property type="evidence" value="ECO:0007669"/>
    <property type="project" value="InterPro"/>
</dbReference>
<dbReference type="AlphaFoldDB" id="A0A9W8JCU8"/>
<feature type="region of interest" description="Disordered" evidence="2">
    <location>
        <begin position="155"/>
        <end position="184"/>
    </location>
</feature>
<evidence type="ECO:0000313" key="5">
    <source>
        <dbReference type="EMBL" id="KAJ2928428.1"/>
    </source>
</evidence>
<dbReference type="InterPro" id="IPR016295">
    <property type="entry name" value="Proteasome_beta4"/>
</dbReference>
<reference evidence="5" key="1">
    <citation type="submission" date="2022-06" db="EMBL/GenBank/DDBJ databases">
        <title>Genome Sequence of Candolleomyces eurysporus.</title>
        <authorList>
            <person name="Buettner E."/>
        </authorList>
    </citation>
    <scope>NUCLEOTIDE SEQUENCE</scope>
    <source>
        <strain evidence="5">VTCC 930004</strain>
    </source>
</reference>
<evidence type="ECO:0000313" key="6">
    <source>
        <dbReference type="Proteomes" id="UP001140091"/>
    </source>
</evidence>
<dbReference type="GO" id="GO:0005839">
    <property type="term" value="C:proteasome core complex"/>
    <property type="evidence" value="ECO:0007669"/>
    <property type="project" value="InterPro"/>
</dbReference>
<protein>
    <submittedName>
        <fullName evidence="5">Uncharacterized protein</fullName>
    </submittedName>
</protein>
<accession>A0A9W8JCU8</accession>
<feature type="domain" description="HAM1-like C-terminal" evidence="3">
    <location>
        <begin position="610"/>
        <end position="749"/>
    </location>
</feature>
<comment type="caution">
    <text evidence="5">The sequence shown here is derived from an EMBL/GenBank/DDBJ whole genome shotgun (WGS) entry which is preliminary data.</text>
</comment>
<evidence type="ECO:0000256" key="2">
    <source>
        <dbReference type="SAM" id="MobiDB-lite"/>
    </source>
</evidence>
<keyword evidence="6" id="KW-1185">Reference proteome</keyword>
<feature type="domain" description="HAM1-like N-terminal" evidence="4">
    <location>
        <begin position="7"/>
        <end position="221"/>
    </location>
</feature>
<name>A0A9W8JCU8_9AGAR</name>
<dbReference type="Gene3D" id="3.60.20.10">
    <property type="entry name" value="Glutamine Phosphoribosylpyrophosphate, subunit 1, domain 1"/>
    <property type="match status" value="1"/>
</dbReference>
<dbReference type="PANTHER" id="PTHR31138:SF1">
    <property type="entry name" value="PDZ DOMAIN-CONTAINING PROTEIN"/>
    <property type="match status" value="1"/>
</dbReference>
<feature type="domain" description="HAM1-like N-terminal" evidence="4">
    <location>
        <begin position="451"/>
        <end position="579"/>
    </location>
</feature>
<sequence>MDKASSVTAAFSTGKLPSTQQVNAFIDWLNDVGITQVEPSSNTELSSRGRILAGGIRQTLDAHKQLLNHKNGDNILQEAIWHLTEGDLTTTSEVEANKDEAKADIQALRSSLRTLISIIWDSVSTEGTSVFHDLMSLLRLSMADAAEFIEEQAGSAKQTLRQVDEEVQSGKRDTLGRDKERLEQEKDAKVAWQHGMDTIKDAGTTVIGASQTASSTVQEKADQTSSRIQEILNKIAERAQNDEQYKKSLDTIFSILQKRLNATLDAAADPSATVSNFLADTTPEQHIPKAIDLFRTFVERLSNTSLDPFIGKFRTATGTVLRDPELKSWFEDGLGFVRRCLTDVGFAKSDQATQERRQLRTRWRTFLEKDEKWKANIEQLKEEWSKIEKGLKEDTDLQNVRNAHQNLSRDLKSGLAQIGSEVADKVVDTVGAQASQGQTSLEAAMEQATWFWQDLFKVYLPKAMSKMRDFPIPRTEFKDSEIEFVLENLDISSFNFLPSHVYIRNITDIDITTSDSPITPSRTAVGTLTHIRVQALQLVLDDVSFWYKDKTAGPLTPGEFTGLLGLRLPAKGIDLDLKVRLIPVTVKGPQSRESLKHFHVVETADVSISEDVTMEVKESNHALVTTVFKPLLVTRLREALQRTISSQLRAAVEWADGIAFDISKRQEVFEDTGILGNGGSLIAAIWSEIGSIQRLSRTQHRELDIRATGTGLIVEQSTIIPGEGEQKTQVEKALFAMGAEPQILSGEKRGPLGTGSEPLIKKAKRVAGEQTGIDVDAAAESIDVDSEDVEAVANQARELIGEVKDRAVEVTQYAGQQVDSFRTSVDPSYGSLARFKDIPRLQPVGTNTIVGAGGDMSDFQYLQTLLDGLVVDEFTAQDGNTLGPDEIHEYLSQVMYARRSKINPLWNSLIVGGYKDGKRFLSYVDLLGTTYSASTLATGYGAYIAQPLLRKAVEGREDDLTEEEARKIIEECMRVLFYRDARSLDKYQVATITEKGATVSESQFLKTSWSFAEGIRGYGAQTQ</sequence>
<dbReference type="Proteomes" id="UP001140091">
    <property type="component" value="Unassembled WGS sequence"/>
</dbReference>
<keyword evidence="1" id="KW-0539">Nucleus</keyword>
<dbReference type="InterPro" id="IPR027842">
    <property type="entry name" value="HAM1-like_C"/>
</dbReference>
<dbReference type="Pfam" id="PF19343">
    <property type="entry name" value="HAM1_N"/>
    <property type="match status" value="2"/>
</dbReference>
<dbReference type="InterPro" id="IPR029055">
    <property type="entry name" value="Ntn_hydrolases_N"/>
</dbReference>
<feature type="non-terminal residue" evidence="5">
    <location>
        <position position="1"/>
    </location>
</feature>
<evidence type="ECO:0000259" key="3">
    <source>
        <dbReference type="Pfam" id="PF14613"/>
    </source>
</evidence>
<dbReference type="CDD" id="cd03760">
    <property type="entry name" value="proteasome_beta_type_4"/>
    <property type="match status" value="1"/>
</dbReference>
<gene>
    <name evidence="5" type="ORF">H1R20_g8668</name>
</gene>
<dbReference type="InterPro" id="IPR045967">
    <property type="entry name" value="HAM1-like_N"/>
</dbReference>
<dbReference type="OrthoDB" id="19394at2759"/>
<proteinExistence type="predicted"/>
<dbReference type="Pfam" id="PF14613">
    <property type="entry name" value="HAM1_C"/>
    <property type="match status" value="1"/>
</dbReference>
<organism evidence="5 6">
    <name type="scientific">Candolleomyces eurysporus</name>
    <dbReference type="NCBI Taxonomy" id="2828524"/>
    <lineage>
        <taxon>Eukaryota</taxon>
        <taxon>Fungi</taxon>
        <taxon>Dikarya</taxon>
        <taxon>Basidiomycota</taxon>
        <taxon>Agaricomycotina</taxon>
        <taxon>Agaricomycetes</taxon>
        <taxon>Agaricomycetidae</taxon>
        <taxon>Agaricales</taxon>
        <taxon>Agaricineae</taxon>
        <taxon>Psathyrellaceae</taxon>
        <taxon>Candolleomyces</taxon>
    </lineage>
</organism>
<feature type="compositionally biased region" description="Basic and acidic residues" evidence="2">
    <location>
        <begin position="162"/>
        <end position="184"/>
    </location>
</feature>
<dbReference type="PANTHER" id="PTHR31138">
    <property type="entry name" value="CHROMOSOME 19, WHOLE GENOME SHOTGUN SEQUENCE"/>
    <property type="match status" value="1"/>
</dbReference>